<name>A0A5J4XAG1_9EUKA</name>
<proteinExistence type="predicted"/>
<comment type="caution">
    <text evidence="1">The sequence shown here is derived from an EMBL/GenBank/DDBJ whole genome shotgun (WGS) entry which is preliminary data.</text>
</comment>
<evidence type="ECO:0000313" key="2">
    <source>
        <dbReference type="Proteomes" id="UP000324800"/>
    </source>
</evidence>
<sequence>MMNAFSGIEDETGTALALPTLSTADEQFIISITRAVESAQQFFKDMPDKSKQHIIAEIQRIGADGTVNVDEINILAFSAFQNSPYLSKIFAQKARNNGVDEIEVLNAEEEYLEVFSVLSSLSTESILTFNEFRSIVKVLQPTLEERMAVRLYRESLCYFDSLVISPFSLLIVCDNAGIFGNAGTSLKIPNNILIQVDEDNNQLQNIISIIWKSSYPLLSSKLIDIQTKQPNLPISAFGTLRNRIENISVVVSSNKTPQRALREIRSLFVDLSLLGGDLTQGRGERNQIMMF</sequence>
<evidence type="ECO:0000313" key="1">
    <source>
        <dbReference type="EMBL" id="KAA6403892.1"/>
    </source>
</evidence>
<reference evidence="1 2" key="1">
    <citation type="submission" date="2019-03" db="EMBL/GenBank/DDBJ databases">
        <title>Single cell metagenomics reveals metabolic interactions within the superorganism composed of flagellate Streblomastix strix and complex community of Bacteroidetes bacteria on its surface.</title>
        <authorList>
            <person name="Treitli S.C."/>
            <person name="Kolisko M."/>
            <person name="Husnik F."/>
            <person name="Keeling P."/>
            <person name="Hampl V."/>
        </authorList>
    </citation>
    <scope>NUCLEOTIDE SEQUENCE [LARGE SCALE GENOMIC DNA]</scope>
    <source>
        <strain evidence="1">ST1C</strain>
    </source>
</reference>
<dbReference type="EMBL" id="SNRW01000049">
    <property type="protein sequence ID" value="KAA6403892.1"/>
    <property type="molecule type" value="Genomic_DNA"/>
</dbReference>
<protein>
    <submittedName>
        <fullName evidence="1">Uncharacterized protein</fullName>
    </submittedName>
</protein>
<dbReference type="OrthoDB" id="1937903at2759"/>
<gene>
    <name evidence="1" type="ORF">EZS28_000579</name>
</gene>
<dbReference type="Proteomes" id="UP000324800">
    <property type="component" value="Unassembled WGS sequence"/>
</dbReference>
<organism evidence="1 2">
    <name type="scientific">Streblomastix strix</name>
    <dbReference type="NCBI Taxonomy" id="222440"/>
    <lineage>
        <taxon>Eukaryota</taxon>
        <taxon>Metamonada</taxon>
        <taxon>Preaxostyla</taxon>
        <taxon>Oxymonadida</taxon>
        <taxon>Streblomastigidae</taxon>
        <taxon>Streblomastix</taxon>
    </lineage>
</organism>
<accession>A0A5J4XAG1</accession>
<dbReference type="AlphaFoldDB" id="A0A5J4XAG1"/>